<evidence type="ECO:0000256" key="14">
    <source>
        <dbReference type="ARBA" id="ARBA00080545"/>
    </source>
</evidence>
<name>A0A3D9HMW7_9PROT</name>
<keyword evidence="2" id="KW-0808">Transferase</keyword>
<comment type="pathway">
    <text evidence="7">Carbohydrate acid metabolism; 2-dehydro-3-deoxy-D-gluconate degradation; D-glyceraldehyde 3-phosphate and pyruvate from 2-dehydro-3-deoxy-D-gluconate: step 1/2.</text>
</comment>
<dbReference type="PANTHER" id="PTHR43085:SF15">
    <property type="entry name" value="2-DEHYDRO-3-DEOXYGLUCONOKINASE"/>
    <property type="match status" value="1"/>
</dbReference>
<dbReference type="GO" id="GO:0006974">
    <property type="term" value="P:DNA damage response"/>
    <property type="evidence" value="ECO:0007669"/>
    <property type="project" value="TreeGrafter"/>
</dbReference>
<evidence type="ECO:0000256" key="4">
    <source>
        <dbReference type="ARBA" id="ARBA00022777"/>
    </source>
</evidence>
<dbReference type="InterPro" id="IPR011611">
    <property type="entry name" value="PfkB_dom"/>
</dbReference>
<dbReference type="FunFam" id="3.40.1190.20:FF:000011">
    <property type="entry name" value="2-dehydro-3-deoxygluconokinase, putative"/>
    <property type="match status" value="1"/>
</dbReference>
<dbReference type="Proteomes" id="UP000256845">
    <property type="component" value="Unassembled WGS sequence"/>
</dbReference>
<evidence type="ECO:0000313" key="17">
    <source>
        <dbReference type="Proteomes" id="UP000256845"/>
    </source>
</evidence>
<keyword evidence="4 16" id="KW-0418">Kinase</keyword>
<comment type="similarity">
    <text evidence="1">Belongs to the carbohydrate kinase PfkB family.</text>
</comment>
<comment type="function">
    <text evidence="10">Catalyzes the phosphorylation of 2-keto-3-deoxygluconate (KDG) to produce 2-keto-3-deoxy-6-phosphogluconate (KDPG).</text>
</comment>
<evidence type="ECO:0000256" key="7">
    <source>
        <dbReference type="ARBA" id="ARBA00043951"/>
    </source>
</evidence>
<sequence length="306" mass="33642">MKIGIIGECMVELSDGPDGSLNKAFSGDTFNTAVYLARCDRDREFSIDYVTALGDDLLSSEMIKLMARENVGSGLIHRFVGDVPGLYMIHLDDQGERSFSYWRSQAPARKLFERPDLDQLLANLMEKDWLYLSGISVAILPVAGREMLKSTLSDFRHRGGKVCFDINYRPRLWKDKGEAAREIAAFYRHCDMALPSFDDESSLFGSARPADVIDRLAGLGCCEVVVKNGAGACVVYTGEETREVEVPTVGKVVDSTAAGDSFNAGYLYARFKNMEIVQAVEAGQQIARQVISAKGAIVPIDPTIIC</sequence>
<dbReference type="InterPro" id="IPR002173">
    <property type="entry name" value="Carboh/pur_kinase_PfkB_CS"/>
</dbReference>
<keyword evidence="17" id="KW-1185">Reference proteome</keyword>
<dbReference type="EC" id="2.7.1.45" evidence="11"/>
<evidence type="ECO:0000256" key="1">
    <source>
        <dbReference type="ARBA" id="ARBA00010688"/>
    </source>
</evidence>
<dbReference type="GO" id="GO:0008673">
    <property type="term" value="F:2-dehydro-3-deoxygluconokinase activity"/>
    <property type="evidence" value="ECO:0007669"/>
    <property type="project" value="UniProtKB-EC"/>
</dbReference>
<dbReference type="InterPro" id="IPR050306">
    <property type="entry name" value="PfkB_Carbo_kinase"/>
</dbReference>
<reference evidence="16 17" key="1">
    <citation type="submission" date="2018-07" db="EMBL/GenBank/DDBJ databases">
        <title>Genomic Encyclopedia of Type Strains, Phase III (KMG-III): the genomes of soil and plant-associated and newly described type strains.</title>
        <authorList>
            <person name="Whitman W."/>
        </authorList>
    </citation>
    <scope>NUCLEOTIDE SEQUENCE [LARGE SCALE GENOMIC DNA]</scope>
    <source>
        <strain evidence="16 17">CECT 8488</strain>
    </source>
</reference>
<dbReference type="Gene3D" id="3.40.1190.20">
    <property type="match status" value="1"/>
</dbReference>
<dbReference type="GO" id="GO:0019698">
    <property type="term" value="P:D-galacturonate catabolic process"/>
    <property type="evidence" value="ECO:0007669"/>
    <property type="project" value="TreeGrafter"/>
</dbReference>
<dbReference type="GO" id="GO:0005829">
    <property type="term" value="C:cytosol"/>
    <property type="evidence" value="ECO:0007669"/>
    <property type="project" value="TreeGrafter"/>
</dbReference>
<protein>
    <recommendedName>
        <fullName evidence="12">2-dehydro-3-deoxygluconokinase</fullName>
        <ecNumber evidence="11">2.7.1.45</ecNumber>
    </recommendedName>
    <alternativeName>
        <fullName evidence="13">2-keto-3-deoxygluconokinase</fullName>
    </alternativeName>
    <alternativeName>
        <fullName evidence="14">3-deoxy-2-oxo-D-gluconate kinase</fullName>
    </alternativeName>
    <alternativeName>
        <fullName evidence="8">KDG kinase</fullName>
    </alternativeName>
</protein>
<evidence type="ECO:0000256" key="9">
    <source>
        <dbReference type="ARBA" id="ARBA00050729"/>
    </source>
</evidence>
<dbReference type="OrthoDB" id="9776822at2"/>
<dbReference type="GO" id="GO:0042840">
    <property type="term" value="P:D-glucuronate catabolic process"/>
    <property type="evidence" value="ECO:0007669"/>
    <property type="project" value="TreeGrafter"/>
</dbReference>
<feature type="domain" description="Carbohydrate kinase PfkB" evidence="15">
    <location>
        <begin position="6"/>
        <end position="300"/>
    </location>
</feature>
<gene>
    <name evidence="16" type="ORF">DFP90_10481</name>
</gene>
<dbReference type="EMBL" id="QRDW01000004">
    <property type="protein sequence ID" value="RED50809.1"/>
    <property type="molecule type" value="Genomic_DNA"/>
</dbReference>
<accession>A0A3D9HMW7</accession>
<evidence type="ECO:0000313" key="16">
    <source>
        <dbReference type="EMBL" id="RED50809.1"/>
    </source>
</evidence>
<evidence type="ECO:0000256" key="3">
    <source>
        <dbReference type="ARBA" id="ARBA00022741"/>
    </source>
</evidence>
<evidence type="ECO:0000256" key="11">
    <source>
        <dbReference type="ARBA" id="ARBA00066369"/>
    </source>
</evidence>
<evidence type="ECO:0000256" key="10">
    <source>
        <dbReference type="ARBA" id="ARBA00054997"/>
    </source>
</evidence>
<dbReference type="InterPro" id="IPR029056">
    <property type="entry name" value="Ribokinase-like"/>
</dbReference>
<comment type="caution">
    <text evidence="16">The sequence shown here is derived from an EMBL/GenBank/DDBJ whole genome shotgun (WGS) entry which is preliminary data.</text>
</comment>
<evidence type="ECO:0000259" key="15">
    <source>
        <dbReference type="Pfam" id="PF00294"/>
    </source>
</evidence>
<evidence type="ECO:0000256" key="6">
    <source>
        <dbReference type="ARBA" id="ARBA00023277"/>
    </source>
</evidence>
<evidence type="ECO:0000256" key="12">
    <source>
        <dbReference type="ARBA" id="ARBA00067931"/>
    </source>
</evidence>
<evidence type="ECO:0000256" key="13">
    <source>
        <dbReference type="ARBA" id="ARBA00075711"/>
    </source>
</evidence>
<evidence type="ECO:0000256" key="5">
    <source>
        <dbReference type="ARBA" id="ARBA00022840"/>
    </source>
</evidence>
<dbReference type="GO" id="GO:0005524">
    <property type="term" value="F:ATP binding"/>
    <property type="evidence" value="ECO:0007669"/>
    <property type="project" value="UniProtKB-KW"/>
</dbReference>
<dbReference type="PANTHER" id="PTHR43085">
    <property type="entry name" value="HEXOKINASE FAMILY MEMBER"/>
    <property type="match status" value="1"/>
</dbReference>
<dbReference type="RefSeq" id="WP_115936609.1">
    <property type="nucleotide sequence ID" value="NZ_QRDW01000004.1"/>
</dbReference>
<evidence type="ECO:0000256" key="8">
    <source>
        <dbReference type="ARBA" id="ARBA00044254"/>
    </source>
</evidence>
<proteinExistence type="inferred from homology"/>
<keyword evidence="6" id="KW-0119">Carbohydrate metabolism</keyword>
<dbReference type="PROSITE" id="PS00584">
    <property type="entry name" value="PFKB_KINASES_2"/>
    <property type="match status" value="1"/>
</dbReference>
<keyword evidence="3" id="KW-0547">Nucleotide-binding</keyword>
<dbReference type="Pfam" id="PF00294">
    <property type="entry name" value="PfkB"/>
    <property type="match status" value="1"/>
</dbReference>
<organism evidence="16 17">
    <name type="scientific">Aestuariispira insulae</name>
    <dbReference type="NCBI Taxonomy" id="1461337"/>
    <lineage>
        <taxon>Bacteria</taxon>
        <taxon>Pseudomonadati</taxon>
        <taxon>Pseudomonadota</taxon>
        <taxon>Alphaproteobacteria</taxon>
        <taxon>Rhodospirillales</taxon>
        <taxon>Kiloniellaceae</taxon>
        <taxon>Aestuariispira</taxon>
    </lineage>
</organism>
<comment type="catalytic activity">
    <reaction evidence="9">
        <text>2-dehydro-3-deoxy-D-gluconate + ATP = 2-dehydro-3-deoxy-6-phospho-D-gluconate + ADP + H(+)</text>
        <dbReference type="Rhea" id="RHEA:14797"/>
        <dbReference type="ChEBI" id="CHEBI:15378"/>
        <dbReference type="ChEBI" id="CHEBI:30616"/>
        <dbReference type="ChEBI" id="CHEBI:57569"/>
        <dbReference type="ChEBI" id="CHEBI:57990"/>
        <dbReference type="ChEBI" id="CHEBI:456216"/>
        <dbReference type="EC" id="2.7.1.45"/>
    </reaction>
</comment>
<dbReference type="AlphaFoldDB" id="A0A3D9HMW7"/>
<dbReference type="SUPFAM" id="SSF53613">
    <property type="entry name" value="Ribokinase-like"/>
    <property type="match status" value="1"/>
</dbReference>
<evidence type="ECO:0000256" key="2">
    <source>
        <dbReference type="ARBA" id="ARBA00022679"/>
    </source>
</evidence>
<dbReference type="CDD" id="cd01166">
    <property type="entry name" value="KdgK"/>
    <property type="match status" value="1"/>
</dbReference>
<keyword evidence="5" id="KW-0067">ATP-binding</keyword>